<protein>
    <recommendedName>
        <fullName evidence="3">Lipoprotein</fullName>
    </recommendedName>
</protein>
<evidence type="ECO:0000313" key="2">
    <source>
        <dbReference type="Proteomes" id="UP000566995"/>
    </source>
</evidence>
<accession>A0A7W7KQZ0</accession>
<dbReference type="EMBL" id="JACHLI010000033">
    <property type="protein sequence ID" value="MBB4866940.1"/>
    <property type="molecule type" value="Genomic_DNA"/>
</dbReference>
<name>A0A7W7KQZ0_PSENT</name>
<proteinExistence type="predicted"/>
<evidence type="ECO:0008006" key="3">
    <source>
        <dbReference type="Google" id="ProtNLM"/>
    </source>
</evidence>
<dbReference type="AlphaFoldDB" id="A0A7W7KQZ0"/>
<comment type="caution">
    <text evidence="1">The sequence shown here is derived from an EMBL/GenBank/DDBJ whole genome shotgun (WGS) entry which is preliminary data.</text>
</comment>
<reference evidence="1 2" key="1">
    <citation type="submission" date="2020-08" db="EMBL/GenBank/DDBJ databases">
        <title>Functional genomics of gut bacteria from endangered species of beetles.</title>
        <authorList>
            <person name="Carlos-Shanley C."/>
        </authorList>
    </citation>
    <scope>NUCLEOTIDE SEQUENCE [LARGE SCALE GENOMIC DNA]</scope>
    <source>
        <strain evidence="1 2">S00179</strain>
    </source>
</reference>
<dbReference type="Proteomes" id="UP000566995">
    <property type="component" value="Unassembled WGS sequence"/>
</dbReference>
<organism evidence="1 2">
    <name type="scientific">Pseudomonas nitroreducens</name>
    <dbReference type="NCBI Taxonomy" id="46680"/>
    <lineage>
        <taxon>Bacteria</taxon>
        <taxon>Pseudomonadati</taxon>
        <taxon>Pseudomonadota</taxon>
        <taxon>Gammaproteobacteria</taxon>
        <taxon>Pseudomonadales</taxon>
        <taxon>Pseudomonadaceae</taxon>
        <taxon>Pseudomonas</taxon>
    </lineage>
</organism>
<sequence length="114" mass="13197">MTSLDGKINLKYSRIYIEKDKASFTYINYEKSKEAIKLIPIRTESVVLAEDRPWEFTTTLLEFIKGKPNGQYTVVSQGAIIYSFTYKSKSGKIVEFDNNYEALTSDSTDCRWVR</sequence>
<evidence type="ECO:0000313" key="1">
    <source>
        <dbReference type="EMBL" id="MBB4866940.1"/>
    </source>
</evidence>
<gene>
    <name evidence="1" type="ORF">HNP46_005848</name>
</gene>
<dbReference type="RefSeq" id="WP_184595987.1">
    <property type="nucleotide sequence ID" value="NZ_JACHLI010000033.1"/>
</dbReference>